<dbReference type="Proteomes" id="UP000678319">
    <property type="component" value="Segment"/>
</dbReference>
<feature type="domain" description="RdRp catalytic" evidence="10">
    <location>
        <begin position="272"/>
        <end position="409"/>
    </location>
</feature>
<dbReference type="KEGG" id="vg:80399084"/>
<evidence type="ECO:0000256" key="1">
    <source>
        <dbReference type="ARBA" id="ARBA00012494"/>
    </source>
</evidence>
<keyword evidence="3" id="KW-0808">Transferase</keyword>
<gene>
    <name evidence="11" type="primary">SRR7976310_5_4</name>
</gene>
<feature type="binding site" evidence="9">
    <location>
        <position position="287"/>
    </location>
    <ligand>
        <name>Mg(2+)</name>
        <dbReference type="ChEBI" id="CHEBI:18420"/>
        <label>2</label>
    </ligand>
</feature>
<dbReference type="PROSITE" id="PS50522">
    <property type="entry name" value="RDRP_PHAGE"/>
    <property type="match status" value="1"/>
</dbReference>
<evidence type="ECO:0000256" key="5">
    <source>
        <dbReference type="ARBA" id="ARBA00022741"/>
    </source>
</evidence>
<evidence type="ECO:0000256" key="3">
    <source>
        <dbReference type="ARBA" id="ARBA00022679"/>
    </source>
</evidence>
<comment type="cofactor">
    <cofactor evidence="9">
        <name>Mg(2+)</name>
        <dbReference type="ChEBI" id="CHEBI:18420"/>
    </cofactor>
    <text evidence="9">Binds 2 Mg(2+) per subunit.</text>
</comment>
<dbReference type="GO" id="GO:0000166">
    <property type="term" value="F:nucleotide binding"/>
    <property type="evidence" value="ECO:0007669"/>
    <property type="project" value="UniProtKB-KW"/>
</dbReference>
<dbReference type="InterPro" id="IPR043502">
    <property type="entry name" value="DNA/RNA_pol_sf"/>
</dbReference>
<dbReference type="EC" id="2.7.7.48" evidence="1"/>
<dbReference type="GO" id="GO:0039694">
    <property type="term" value="P:viral RNA genome replication"/>
    <property type="evidence" value="ECO:0007669"/>
    <property type="project" value="InterPro"/>
</dbReference>
<dbReference type="Pfam" id="PF03431">
    <property type="entry name" value="RNA_replicase_B"/>
    <property type="match status" value="1"/>
</dbReference>
<feature type="binding site" evidence="9">
    <location>
        <position position="377"/>
    </location>
    <ligand>
        <name>Mg(2+)</name>
        <dbReference type="ChEBI" id="CHEBI:18420"/>
        <label>2</label>
    </ligand>
</feature>
<evidence type="ECO:0000256" key="9">
    <source>
        <dbReference type="PIRSR" id="PIRSR605093-1"/>
    </source>
</evidence>
<evidence type="ECO:0000256" key="4">
    <source>
        <dbReference type="ARBA" id="ARBA00022695"/>
    </source>
</evidence>
<keyword evidence="4" id="KW-0548">Nucleotidyltransferase</keyword>
<evidence type="ECO:0000313" key="12">
    <source>
        <dbReference type="Proteomes" id="UP000678319"/>
    </source>
</evidence>
<accession>A0A8S5KZJ1</accession>
<keyword evidence="6" id="KW-0693">Viral RNA replication</keyword>
<dbReference type="EMBL" id="BK013729">
    <property type="protein sequence ID" value="DAD51134.1"/>
    <property type="molecule type" value="Genomic_RNA"/>
</dbReference>
<protein>
    <recommendedName>
        <fullName evidence="1">RNA-directed RNA polymerase</fullName>
        <ecNumber evidence="1">2.7.7.48</ecNumber>
    </recommendedName>
    <alternativeName>
        <fullName evidence="7">RNA replicase beta chain</fullName>
    </alternativeName>
</protein>
<evidence type="ECO:0000256" key="2">
    <source>
        <dbReference type="ARBA" id="ARBA00022484"/>
    </source>
</evidence>
<evidence type="ECO:0000259" key="10">
    <source>
        <dbReference type="PROSITE" id="PS50522"/>
    </source>
</evidence>
<sequence>MAARKHNATKNQFREISDDFVWKLNRCLQHYLMHEFPDHQEFAEGRAEPALAGVFYLNEHLLAKYNDPRGAVSNEERRTAAIVKWLGVERRNQRTNVRIDTTNPRFKLLSRTRTVDSSLPLVTTAWDIVFRARSLIRRILGNCPTGDELSTFLIEGGGFTGGASTSKKRSLDNLARKFTEQMDATPSLLRLIHMSEFRRVHEGWSEMSGVDQQWPRLVKGNILFTVPKNAEIDRVACKEPDLNLYCQKAVGNHIRRQLRRHGIDLNDQGRNQYLASEAYKKGYATIDLSSASDSLAKGLVRALLPPHWNDLLMALRSPKTFIDGGSHENEMISSMGNGFTFELESLIFYSLARAVQEETDEVTGNVKTDVVVGVFGDDLIINQRYAKTLIAVLGWAGFRVNASKSFITGPLFESCGKHYYCGLDVSPFYIRKPFSDVSDLILALNQLRNWMQRVGIDLYETVEKPLYSFYEIWKEFIALVPRSLHGGWDLEVRTSLVTLGASRCKLVPEMRPVKQVVEDYLKGMYLARLAGTHEPTGPDMHGLEHLDDPSLKFTETYPSRWTGKWMIRRYVNHARFFGICTSPLYQEMAMSYGPFRRVN</sequence>
<evidence type="ECO:0000256" key="8">
    <source>
        <dbReference type="ARBA" id="ARBA00048744"/>
    </source>
</evidence>
<evidence type="ECO:0000256" key="6">
    <source>
        <dbReference type="ARBA" id="ARBA00022953"/>
    </source>
</evidence>
<evidence type="ECO:0000256" key="7">
    <source>
        <dbReference type="ARBA" id="ARBA00030248"/>
    </source>
</evidence>
<name>A0A8S5KZJ1_9VIRU</name>
<dbReference type="InterPro" id="IPR005093">
    <property type="entry name" value="RNArep_beta"/>
</dbReference>
<reference evidence="11" key="1">
    <citation type="submission" date="2020-09" db="EMBL/GenBank/DDBJ databases">
        <title>Leviviricetes taxonomy.</title>
        <authorList>
            <person name="Stockdale S.R."/>
            <person name="Callanan J."/>
            <person name="Adriaenssens E.M."/>
            <person name="Kuhn J.H."/>
            <person name="Rumnieks J."/>
            <person name="Shkoporov A."/>
            <person name="Draper L.A."/>
            <person name="Ross P."/>
            <person name="Hill C."/>
        </authorList>
    </citation>
    <scope>NUCLEOTIDE SEQUENCE</scope>
</reference>
<dbReference type="InterPro" id="IPR007096">
    <property type="entry name" value="RNA-dir_Rpol_cat_phage"/>
</dbReference>
<dbReference type="SUPFAM" id="SSF56672">
    <property type="entry name" value="DNA/RNA polymerases"/>
    <property type="match status" value="1"/>
</dbReference>
<organism evidence="11 12">
    <name type="scientific">ssRNA phage SRR7976310_5</name>
    <dbReference type="NCBI Taxonomy" id="2786683"/>
    <lineage>
        <taxon>Viruses</taxon>
        <taxon>Riboviria</taxon>
        <taxon>Orthornavirae</taxon>
        <taxon>Lenarviricota</taxon>
        <taxon>Leviviricetes</taxon>
        <taxon>Norzivirales</taxon>
        <taxon>Fiersviridae</taxon>
        <taxon>Tahluvirus</taxon>
        <taxon>Tahluvirus peladaptatum</taxon>
    </lineage>
</organism>
<dbReference type="GeneID" id="80399084"/>
<dbReference type="RefSeq" id="YP_010769927.1">
    <property type="nucleotide sequence ID" value="NC_074111.1"/>
</dbReference>
<dbReference type="GO" id="GO:0003968">
    <property type="term" value="F:RNA-directed RNA polymerase activity"/>
    <property type="evidence" value="ECO:0007669"/>
    <property type="project" value="UniProtKB-KW"/>
</dbReference>
<keyword evidence="9" id="KW-0460">Magnesium</keyword>
<evidence type="ECO:0000313" key="11">
    <source>
        <dbReference type="EMBL" id="DAD51134.1"/>
    </source>
</evidence>
<keyword evidence="5" id="KW-0547">Nucleotide-binding</keyword>
<comment type="catalytic activity">
    <reaction evidence="8">
        <text>RNA(n) + a ribonucleoside 5'-triphosphate = RNA(n+1) + diphosphate</text>
        <dbReference type="Rhea" id="RHEA:21248"/>
        <dbReference type="Rhea" id="RHEA-COMP:14527"/>
        <dbReference type="Rhea" id="RHEA-COMP:17342"/>
        <dbReference type="ChEBI" id="CHEBI:33019"/>
        <dbReference type="ChEBI" id="CHEBI:61557"/>
        <dbReference type="ChEBI" id="CHEBI:140395"/>
        <dbReference type="EC" id="2.7.7.48"/>
    </reaction>
</comment>
<keyword evidence="9" id="KW-0479">Metal-binding</keyword>
<dbReference type="GO" id="GO:0046872">
    <property type="term" value="F:metal ion binding"/>
    <property type="evidence" value="ECO:0007669"/>
    <property type="project" value="UniProtKB-KW"/>
</dbReference>
<proteinExistence type="predicted"/>
<feature type="binding site" evidence="9">
    <location>
        <position position="378"/>
    </location>
    <ligand>
        <name>Mg(2+)</name>
        <dbReference type="ChEBI" id="CHEBI:18420"/>
        <label>2</label>
    </ligand>
</feature>
<keyword evidence="2 11" id="KW-0696">RNA-directed RNA polymerase</keyword>
<keyword evidence="12" id="KW-1185">Reference proteome</keyword>